<keyword evidence="6" id="KW-1185">Reference proteome</keyword>
<keyword evidence="1 2" id="KW-0694">RNA-binding</keyword>
<comment type="caution">
    <text evidence="5">The sequence shown here is derived from an EMBL/GenBank/DDBJ whole genome shotgun (WGS) entry which is preliminary data.</text>
</comment>
<evidence type="ECO:0000256" key="3">
    <source>
        <dbReference type="SAM" id="MobiDB-lite"/>
    </source>
</evidence>
<dbReference type="OrthoDB" id="1049195at2759"/>
<dbReference type="GO" id="GO:0005634">
    <property type="term" value="C:nucleus"/>
    <property type="evidence" value="ECO:0007669"/>
    <property type="project" value="TreeGrafter"/>
</dbReference>
<dbReference type="GO" id="GO:0003729">
    <property type="term" value="F:mRNA binding"/>
    <property type="evidence" value="ECO:0007669"/>
    <property type="project" value="TreeGrafter"/>
</dbReference>
<organism evidence="5 6">
    <name type="scientific">Neolecta irregularis (strain DAH-3)</name>
    <dbReference type="NCBI Taxonomy" id="1198029"/>
    <lineage>
        <taxon>Eukaryota</taxon>
        <taxon>Fungi</taxon>
        <taxon>Dikarya</taxon>
        <taxon>Ascomycota</taxon>
        <taxon>Taphrinomycotina</taxon>
        <taxon>Neolectales</taxon>
        <taxon>Neolectaceae</taxon>
        <taxon>Neolecta</taxon>
    </lineage>
</organism>
<dbReference type="SMART" id="SM00360">
    <property type="entry name" value="RRM"/>
    <property type="match status" value="2"/>
</dbReference>
<dbReference type="EMBL" id="LXFE01001459">
    <property type="protein sequence ID" value="OLL23591.1"/>
    <property type="molecule type" value="Genomic_DNA"/>
</dbReference>
<feature type="domain" description="RRM" evidence="4">
    <location>
        <begin position="45"/>
        <end position="136"/>
    </location>
</feature>
<reference evidence="5 6" key="1">
    <citation type="submission" date="2016-04" db="EMBL/GenBank/DDBJ databases">
        <title>Evolutionary innovation and constraint leading to complex multicellularity in the Ascomycota.</title>
        <authorList>
            <person name="Cisse O."/>
            <person name="Nguyen A."/>
            <person name="Hewitt D.A."/>
            <person name="Jedd G."/>
            <person name="Stajich J.E."/>
        </authorList>
    </citation>
    <scope>NUCLEOTIDE SEQUENCE [LARGE SCALE GENOMIC DNA]</scope>
    <source>
        <strain evidence="5 6">DAH-3</strain>
    </source>
</reference>
<dbReference type="InterPro" id="IPR035979">
    <property type="entry name" value="RBD_domain_sf"/>
</dbReference>
<dbReference type="GO" id="GO:0005737">
    <property type="term" value="C:cytoplasm"/>
    <property type="evidence" value="ECO:0007669"/>
    <property type="project" value="TreeGrafter"/>
</dbReference>
<dbReference type="PROSITE" id="PS50102">
    <property type="entry name" value="RRM"/>
    <property type="match status" value="2"/>
</dbReference>
<evidence type="ECO:0000256" key="2">
    <source>
        <dbReference type="PROSITE-ProRule" id="PRU00176"/>
    </source>
</evidence>
<dbReference type="Proteomes" id="UP000186594">
    <property type="component" value="Unassembled WGS sequence"/>
</dbReference>
<sequence>METETKASTVTQISLPIASISAPSTAYISSCEVTSPATSTTDGPSTLMFNNLPYKVRWQDLKDLVRKQVEVIRADVAMNADNRSRGYGTVMVPSAEDAQKVIREFSPSNGTRFNWTEFFHRYEWQGRLLEVREAVFSPEGIIPPSFSLPPLPHTSPFPQSVYASLQQGLAANGLVANPAMGVGMAAQSQVLPISYGGARQVFIGNIPFSSQWQDLKDVLRQDGSRVLRVEINLDADGRSKGHGTALYATEQDAFNAINRFNGYKMEGRELRVRFDRFLHPLQAAATSTQPGMTPFFPFSSIHPGPAPLNYTPTPPMHWYPAMPNQPPVSPQHQQWSLHPQHLNYSPPQNMHVRR</sequence>
<dbReference type="Pfam" id="PF00076">
    <property type="entry name" value="RRM_1"/>
    <property type="match status" value="2"/>
</dbReference>
<dbReference type="GO" id="GO:1990904">
    <property type="term" value="C:ribonucleoprotein complex"/>
    <property type="evidence" value="ECO:0007669"/>
    <property type="project" value="TreeGrafter"/>
</dbReference>
<accession>A0A1U7LM50</accession>
<feature type="region of interest" description="Disordered" evidence="3">
    <location>
        <begin position="324"/>
        <end position="354"/>
    </location>
</feature>
<dbReference type="Gene3D" id="3.30.70.330">
    <property type="match status" value="2"/>
</dbReference>
<protein>
    <submittedName>
        <fullName evidence="5">Putative RNA-binding protein</fullName>
    </submittedName>
</protein>
<evidence type="ECO:0000313" key="5">
    <source>
        <dbReference type="EMBL" id="OLL23591.1"/>
    </source>
</evidence>
<dbReference type="AlphaFoldDB" id="A0A1U7LM50"/>
<gene>
    <name evidence="5" type="ORF">NEOLI_003997</name>
</gene>
<dbReference type="InterPro" id="IPR000504">
    <property type="entry name" value="RRM_dom"/>
</dbReference>
<evidence type="ECO:0000256" key="1">
    <source>
        <dbReference type="ARBA" id="ARBA00022884"/>
    </source>
</evidence>
<dbReference type="InterPro" id="IPR050374">
    <property type="entry name" value="RRT5_SRSF_SR"/>
</dbReference>
<proteinExistence type="predicted"/>
<evidence type="ECO:0000313" key="6">
    <source>
        <dbReference type="Proteomes" id="UP000186594"/>
    </source>
</evidence>
<dbReference type="SUPFAM" id="SSF54928">
    <property type="entry name" value="RNA-binding domain, RBD"/>
    <property type="match status" value="2"/>
</dbReference>
<dbReference type="PANTHER" id="PTHR23003:SF64">
    <property type="entry name" value="RRM DOMAIN-CONTAINING PROTEIN"/>
    <property type="match status" value="1"/>
</dbReference>
<feature type="domain" description="RRM" evidence="4">
    <location>
        <begin position="199"/>
        <end position="277"/>
    </location>
</feature>
<dbReference type="InterPro" id="IPR012677">
    <property type="entry name" value="Nucleotide-bd_a/b_plait_sf"/>
</dbReference>
<dbReference type="STRING" id="1198029.A0A1U7LM50"/>
<name>A0A1U7LM50_NEOID</name>
<dbReference type="PANTHER" id="PTHR23003">
    <property type="entry name" value="RNA RECOGNITION MOTIF RRM DOMAIN CONTAINING PROTEIN"/>
    <property type="match status" value="1"/>
</dbReference>
<feature type="compositionally biased region" description="Polar residues" evidence="3">
    <location>
        <begin position="330"/>
        <end position="348"/>
    </location>
</feature>
<evidence type="ECO:0000259" key="4">
    <source>
        <dbReference type="PROSITE" id="PS50102"/>
    </source>
</evidence>